<feature type="transmembrane region" description="Helical" evidence="5">
    <location>
        <begin position="151"/>
        <end position="172"/>
    </location>
</feature>
<evidence type="ECO:0000256" key="1">
    <source>
        <dbReference type="ARBA" id="ARBA00004141"/>
    </source>
</evidence>
<evidence type="ECO:0000313" key="6">
    <source>
        <dbReference type="EMBL" id="OQV11388.1"/>
    </source>
</evidence>
<feature type="transmembrane region" description="Helical" evidence="5">
    <location>
        <begin position="52"/>
        <end position="71"/>
    </location>
</feature>
<dbReference type="InterPro" id="IPR013604">
    <property type="entry name" value="7TM_chemorcpt"/>
</dbReference>
<keyword evidence="4 5" id="KW-0472">Membrane</keyword>
<dbReference type="AlphaFoldDB" id="A0A1W0W898"/>
<evidence type="ECO:0000256" key="5">
    <source>
        <dbReference type="SAM" id="Phobius"/>
    </source>
</evidence>
<keyword evidence="2 5" id="KW-0812">Transmembrane</keyword>
<feature type="transmembrane region" description="Helical" evidence="5">
    <location>
        <begin position="216"/>
        <end position="236"/>
    </location>
</feature>
<evidence type="ECO:0008006" key="8">
    <source>
        <dbReference type="Google" id="ProtNLM"/>
    </source>
</evidence>
<dbReference type="Proteomes" id="UP000192578">
    <property type="component" value="Unassembled WGS sequence"/>
</dbReference>
<evidence type="ECO:0000313" key="7">
    <source>
        <dbReference type="Proteomes" id="UP000192578"/>
    </source>
</evidence>
<protein>
    <recommendedName>
        <fullName evidence="8">Gustatory receptor</fullName>
    </recommendedName>
</protein>
<dbReference type="GO" id="GO:0050909">
    <property type="term" value="P:sensory perception of taste"/>
    <property type="evidence" value="ECO:0007669"/>
    <property type="project" value="InterPro"/>
</dbReference>
<evidence type="ECO:0000256" key="3">
    <source>
        <dbReference type="ARBA" id="ARBA00022989"/>
    </source>
</evidence>
<accession>A0A1W0W898</accession>
<feature type="transmembrane region" description="Helical" evidence="5">
    <location>
        <begin position="317"/>
        <end position="341"/>
    </location>
</feature>
<gene>
    <name evidence="6" type="ORF">BV898_14265</name>
</gene>
<proteinExistence type="predicted"/>
<sequence>MELNGKKPTASSVTFSVDTTPFAVKVFVLQRRLLQLFGFLPSRLWRFTLLRIVWLLISAVVFAGATTELGYQLAKLVRRIQTKAPEDNLVLIFLSYAPYIAESMRGLFVLLLLLAKRNSWQKVADFVDQVVRESMPDPVERDRKIRKWRNCAIVFAVLAIVLHLAWEVAAFFGGGSSDENLLDDVNSTTSKTVSHNITAENLSLTWRYALSSTAESITFCLSQQIFAVLIVLAFVMKTGATVLNQRITATREETEAALDLRDLRTSGPMDGPMVIGWEMMKQHEHGPELMAEVTGKVVAIQEFHLRLVLLSHDINDIFGWILFTLYGMDVVVLIGYVALLVTNESGVAEEKAFFGFSILLFGCFATVLYIPLVQAHEEAAEVTFGLRRLIGVTARLEPRETVLQKRLEVFCTASRRHVPIFEGAELIHITRIPCTMTVSIAVLAYEVLNKAALL</sequence>
<keyword evidence="3 5" id="KW-1133">Transmembrane helix</keyword>
<evidence type="ECO:0000256" key="4">
    <source>
        <dbReference type="ARBA" id="ARBA00023136"/>
    </source>
</evidence>
<organism evidence="6 7">
    <name type="scientific">Hypsibius exemplaris</name>
    <name type="common">Freshwater tardigrade</name>
    <dbReference type="NCBI Taxonomy" id="2072580"/>
    <lineage>
        <taxon>Eukaryota</taxon>
        <taxon>Metazoa</taxon>
        <taxon>Ecdysozoa</taxon>
        <taxon>Tardigrada</taxon>
        <taxon>Eutardigrada</taxon>
        <taxon>Parachela</taxon>
        <taxon>Hypsibioidea</taxon>
        <taxon>Hypsibiidae</taxon>
        <taxon>Hypsibius</taxon>
    </lineage>
</organism>
<dbReference type="Pfam" id="PF08395">
    <property type="entry name" value="7tm_7"/>
    <property type="match status" value="1"/>
</dbReference>
<comment type="caution">
    <text evidence="6">The sequence shown here is derived from an EMBL/GenBank/DDBJ whole genome shotgun (WGS) entry which is preliminary data.</text>
</comment>
<name>A0A1W0W898_HYPEX</name>
<evidence type="ECO:0000256" key="2">
    <source>
        <dbReference type="ARBA" id="ARBA00022692"/>
    </source>
</evidence>
<dbReference type="EMBL" id="MTYJ01000172">
    <property type="protein sequence ID" value="OQV11388.1"/>
    <property type="molecule type" value="Genomic_DNA"/>
</dbReference>
<dbReference type="GO" id="GO:0016020">
    <property type="term" value="C:membrane"/>
    <property type="evidence" value="ECO:0007669"/>
    <property type="project" value="UniProtKB-SubCell"/>
</dbReference>
<comment type="subcellular location">
    <subcellularLocation>
        <location evidence="1">Membrane</location>
        <topology evidence="1">Multi-pass membrane protein</topology>
    </subcellularLocation>
</comment>
<reference evidence="7" key="1">
    <citation type="submission" date="2017-01" db="EMBL/GenBank/DDBJ databases">
        <title>Comparative genomics of anhydrobiosis in the tardigrade Hypsibius dujardini.</title>
        <authorList>
            <person name="Yoshida Y."/>
            <person name="Koutsovoulos G."/>
            <person name="Laetsch D."/>
            <person name="Stevens L."/>
            <person name="Kumar S."/>
            <person name="Horikawa D."/>
            <person name="Ishino K."/>
            <person name="Komine S."/>
            <person name="Tomita M."/>
            <person name="Blaxter M."/>
            <person name="Arakawa K."/>
        </authorList>
    </citation>
    <scope>NUCLEOTIDE SEQUENCE [LARGE SCALE GENOMIC DNA]</scope>
    <source>
        <strain evidence="7">Z151</strain>
    </source>
</reference>
<feature type="transmembrane region" description="Helical" evidence="5">
    <location>
        <begin position="91"/>
        <end position="114"/>
    </location>
</feature>
<feature type="transmembrane region" description="Helical" evidence="5">
    <location>
        <begin position="353"/>
        <end position="372"/>
    </location>
</feature>
<keyword evidence="7" id="KW-1185">Reference proteome</keyword>